<keyword evidence="6 9" id="KW-0863">Zinc-finger</keyword>
<evidence type="ECO:0000259" key="12">
    <source>
        <dbReference type="PROSITE" id="PS50103"/>
    </source>
</evidence>
<sequence length="496" mass="54675">MEEPAAPSEPSGAARAPVGAVAAGEGAAGPSVPVRPASRQPVAPSPALLRTSRRRPAQASGGGAGPSWLPSRSTGSWTKQITCRYYLHGMCKEGENCRYSHDLSGRQMARESRSSSPQASTDRGASTAAHVETLPQEVAEAPPAASSRSLPVIGSAAERGFFEVARYNVGLEAAGGAGAEGWADAVEFVPGQPYWGRSTFTVPEAHLQSLVTAREQIAVGVGEQLCRDAAMGRCFRGESCMYQHGEICDMCGLQVLHPVDAVQREEHIRACVEAHEKDMELSFAVQRSMDKVCGICMEVVYDRVNPSDRRFGILSNCNHAYCLRCIRRWRSARHFGSRLVKSCPQCRVTSNFVIPSEFWVEEEEEKQKLIQQYKEAMSNKTCRYFAQSGGFCPFGENCFYKHADPEGLGEEPVQVGEGNMPFKRCKKELVMLRLANLLFKCFLSVGDNELPFLEDQWDLLHYELEKIFKFESVALCCGMWSSVLRLCHPLLPVFCL</sequence>
<evidence type="ECO:0000256" key="8">
    <source>
        <dbReference type="ARBA" id="ARBA00022833"/>
    </source>
</evidence>
<dbReference type="PROSITE" id="PS50089">
    <property type="entry name" value="ZF_RING_2"/>
    <property type="match status" value="1"/>
</dbReference>
<feature type="zinc finger region" description="C3H1-type" evidence="9">
    <location>
        <begin position="376"/>
        <end position="405"/>
    </location>
</feature>
<reference evidence="13" key="1">
    <citation type="submission" date="2025-05" db="UniProtKB">
        <authorList>
            <consortium name="RefSeq"/>
        </authorList>
    </citation>
    <scope>NUCLEOTIDE SEQUENCE [LARGE SCALE GENOMIC DNA]</scope>
</reference>
<evidence type="ECO:0000259" key="11">
    <source>
        <dbReference type="PROSITE" id="PS50089"/>
    </source>
</evidence>
<dbReference type="Pfam" id="PF00097">
    <property type="entry name" value="zf-C3HC4"/>
    <property type="match status" value="1"/>
</dbReference>
<evidence type="ECO:0000256" key="4">
    <source>
        <dbReference type="ARBA" id="ARBA00022679"/>
    </source>
</evidence>
<dbReference type="Gene3D" id="4.10.1000.10">
    <property type="entry name" value="Zinc finger, CCCH-type"/>
    <property type="match status" value="1"/>
</dbReference>
<accession>A0ABM2F7Q9</accession>
<feature type="domain" description="C3H1-type" evidence="12">
    <location>
        <begin position="376"/>
        <end position="405"/>
    </location>
</feature>
<keyword evidence="5 9" id="KW-0479">Metal-binding</keyword>
<name>A0ABM2F7Q9_EQUPR</name>
<gene>
    <name evidence="14" type="primary">MKRN3</name>
</gene>
<feature type="region of interest" description="Disordered" evidence="10">
    <location>
        <begin position="108"/>
        <end position="128"/>
    </location>
</feature>
<dbReference type="PANTHER" id="PTHR11224:SF38">
    <property type="entry name" value="E3 UBIQUITIN-PROTEIN LIGASE MAKORIN-3-RELATED"/>
    <property type="match status" value="1"/>
</dbReference>
<evidence type="ECO:0000256" key="7">
    <source>
        <dbReference type="ARBA" id="ARBA00022786"/>
    </source>
</evidence>
<dbReference type="GeneID" id="103557699"/>
<keyword evidence="13" id="KW-1185">Reference proteome</keyword>
<evidence type="ECO:0000256" key="10">
    <source>
        <dbReference type="SAM" id="MobiDB-lite"/>
    </source>
</evidence>
<evidence type="ECO:0000256" key="6">
    <source>
        <dbReference type="ARBA" id="ARBA00022771"/>
    </source>
</evidence>
<dbReference type="InterPro" id="IPR018957">
    <property type="entry name" value="Znf_C3HC4_RING-type"/>
</dbReference>
<dbReference type="InterPro" id="IPR036855">
    <property type="entry name" value="Znf_CCCH_sf"/>
</dbReference>
<comment type="catalytic activity">
    <reaction evidence="1">
        <text>S-ubiquitinyl-[E2 ubiquitin-conjugating enzyme]-L-cysteine + [acceptor protein]-L-lysine = [E2 ubiquitin-conjugating enzyme]-L-cysteine + N(6)-ubiquitinyl-[acceptor protein]-L-lysine.</text>
        <dbReference type="EC" id="2.3.2.27"/>
    </reaction>
</comment>
<feature type="domain" description="C3H1-type" evidence="12">
    <location>
        <begin position="220"/>
        <end position="247"/>
    </location>
</feature>
<dbReference type="InterPro" id="IPR045072">
    <property type="entry name" value="MKRN-like"/>
</dbReference>
<evidence type="ECO:0000313" key="14">
    <source>
        <dbReference type="RefSeq" id="XP_008528565.2"/>
    </source>
</evidence>
<keyword evidence="4" id="KW-0808">Transferase</keyword>
<comment type="pathway">
    <text evidence="2">Protein modification; protein ubiquitination.</text>
</comment>
<feature type="compositionally biased region" description="Polar residues" evidence="10">
    <location>
        <begin position="114"/>
        <end position="124"/>
    </location>
</feature>
<feature type="compositionally biased region" description="Low complexity" evidence="10">
    <location>
        <begin position="1"/>
        <end position="34"/>
    </location>
</feature>
<dbReference type="Gene3D" id="3.30.40.10">
    <property type="entry name" value="Zinc/RING finger domain, C3HC4 (zinc finger)"/>
    <property type="match status" value="1"/>
</dbReference>
<dbReference type="InterPro" id="IPR001841">
    <property type="entry name" value="Znf_RING"/>
</dbReference>
<protein>
    <recommendedName>
        <fullName evidence="3">RING-type E3 ubiquitin transferase</fullName>
        <ecNumber evidence="3">2.3.2.27</ecNumber>
    </recommendedName>
</protein>
<feature type="domain" description="C3H1-type" evidence="12">
    <location>
        <begin position="77"/>
        <end position="104"/>
    </location>
</feature>
<evidence type="ECO:0000256" key="1">
    <source>
        <dbReference type="ARBA" id="ARBA00000900"/>
    </source>
</evidence>
<evidence type="ECO:0000256" key="9">
    <source>
        <dbReference type="PROSITE-ProRule" id="PRU00723"/>
    </source>
</evidence>
<dbReference type="PROSITE" id="PS00518">
    <property type="entry name" value="ZF_RING_1"/>
    <property type="match status" value="1"/>
</dbReference>
<dbReference type="InterPro" id="IPR000571">
    <property type="entry name" value="Znf_CCCH"/>
</dbReference>
<dbReference type="Pfam" id="PF15815">
    <property type="entry name" value="MKRN1_C"/>
    <property type="match status" value="1"/>
</dbReference>
<dbReference type="SUPFAM" id="SSF57850">
    <property type="entry name" value="RING/U-box"/>
    <property type="match status" value="1"/>
</dbReference>
<dbReference type="PANTHER" id="PTHR11224">
    <property type="entry name" value="MAKORIN-RELATED"/>
    <property type="match status" value="1"/>
</dbReference>
<keyword evidence="8 9" id="KW-0862">Zinc</keyword>
<dbReference type="InterPro" id="IPR013083">
    <property type="entry name" value="Znf_RING/FYVE/PHD"/>
</dbReference>
<dbReference type="SMART" id="SM00184">
    <property type="entry name" value="RING"/>
    <property type="match status" value="1"/>
</dbReference>
<dbReference type="EC" id="2.3.2.27" evidence="3"/>
<feature type="domain" description="RING-type" evidence="11">
    <location>
        <begin position="293"/>
        <end position="347"/>
    </location>
</feature>
<evidence type="ECO:0000256" key="5">
    <source>
        <dbReference type="ARBA" id="ARBA00022723"/>
    </source>
</evidence>
<dbReference type="InterPro" id="IPR031644">
    <property type="entry name" value="MKRN1_C"/>
</dbReference>
<keyword evidence="7" id="KW-0833">Ubl conjugation pathway</keyword>
<evidence type="ECO:0000256" key="3">
    <source>
        <dbReference type="ARBA" id="ARBA00012483"/>
    </source>
</evidence>
<dbReference type="SMART" id="SM00356">
    <property type="entry name" value="ZnF_C3H1"/>
    <property type="match status" value="3"/>
</dbReference>
<reference evidence="14" key="2">
    <citation type="submission" date="2025-08" db="UniProtKB">
        <authorList>
            <consortium name="RefSeq"/>
        </authorList>
    </citation>
    <scope>IDENTIFICATION</scope>
    <source>
        <tissue evidence="14">Blood</tissue>
    </source>
</reference>
<evidence type="ECO:0000313" key="13">
    <source>
        <dbReference type="Proteomes" id="UP001652662"/>
    </source>
</evidence>
<dbReference type="PROSITE" id="PS50103">
    <property type="entry name" value="ZF_C3H1"/>
    <property type="match status" value="3"/>
</dbReference>
<organism evidence="13 14">
    <name type="scientific">Equus przewalskii</name>
    <name type="common">Przewalski's horse</name>
    <name type="synonym">Equus caballus przewalskii</name>
    <dbReference type="NCBI Taxonomy" id="9798"/>
    <lineage>
        <taxon>Eukaryota</taxon>
        <taxon>Metazoa</taxon>
        <taxon>Chordata</taxon>
        <taxon>Craniata</taxon>
        <taxon>Vertebrata</taxon>
        <taxon>Euteleostomi</taxon>
        <taxon>Mammalia</taxon>
        <taxon>Eutheria</taxon>
        <taxon>Laurasiatheria</taxon>
        <taxon>Perissodactyla</taxon>
        <taxon>Equidae</taxon>
        <taxon>Equus</taxon>
    </lineage>
</organism>
<dbReference type="Proteomes" id="UP001652662">
    <property type="component" value="Chromosome 1"/>
</dbReference>
<dbReference type="InterPro" id="IPR017907">
    <property type="entry name" value="Znf_RING_CS"/>
</dbReference>
<proteinExistence type="predicted"/>
<feature type="zinc finger region" description="C3H1-type" evidence="9">
    <location>
        <begin position="220"/>
        <end position="247"/>
    </location>
</feature>
<feature type="region of interest" description="Disordered" evidence="10">
    <location>
        <begin position="1"/>
        <end position="74"/>
    </location>
</feature>
<dbReference type="RefSeq" id="XP_008528565.2">
    <property type="nucleotide sequence ID" value="XM_008530343.2"/>
</dbReference>
<dbReference type="SUPFAM" id="SSF90229">
    <property type="entry name" value="CCCH zinc finger"/>
    <property type="match status" value="1"/>
</dbReference>
<feature type="zinc finger region" description="C3H1-type" evidence="9">
    <location>
        <begin position="77"/>
        <end position="104"/>
    </location>
</feature>
<evidence type="ECO:0000256" key="2">
    <source>
        <dbReference type="ARBA" id="ARBA00004906"/>
    </source>
</evidence>
<dbReference type="Pfam" id="PF14608">
    <property type="entry name" value="zf-CCCH_2"/>
    <property type="match status" value="3"/>
</dbReference>